<keyword evidence="2" id="KW-1185">Reference proteome</keyword>
<dbReference type="Proteomes" id="UP001085076">
    <property type="component" value="Miscellaneous, Linkage group lg06"/>
</dbReference>
<name>A0A9D5CCL0_9LILI</name>
<reference evidence="1" key="2">
    <citation type="journal article" date="2022" name="Hortic Res">
        <title>The genome of Dioscorea zingiberensis sheds light on the biosynthesis, origin and evolution of the medicinally important diosgenin saponins.</title>
        <authorList>
            <person name="Li Y."/>
            <person name="Tan C."/>
            <person name="Li Z."/>
            <person name="Guo J."/>
            <person name="Li S."/>
            <person name="Chen X."/>
            <person name="Wang C."/>
            <person name="Dai X."/>
            <person name="Yang H."/>
            <person name="Song W."/>
            <person name="Hou L."/>
            <person name="Xu J."/>
            <person name="Tong Z."/>
            <person name="Xu A."/>
            <person name="Yuan X."/>
            <person name="Wang W."/>
            <person name="Yang Q."/>
            <person name="Chen L."/>
            <person name="Sun Z."/>
            <person name="Wang K."/>
            <person name="Pan B."/>
            <person name="Chen J."/>
            <person name="Bao Y."/>
            <person name="Liu F."/>
            <person name="Qi X."/>
            <person name="Gang D.R."/>
            <person name="Wen J."/>
            <person name="Li J."/>
        </authorList>
    </citation>
    <scope>NUCLEOTIDE SEQUENCE</scope>
    <source>
        <strain evidence="1">Dzin_1.0</strain>
    </source>
</reference>
<sequence>MEADFSLHSGTRLAAVANRCLVRQSKMRPKMSEVLDMVQRIVETRETGAPELPLKGSVLNETTPEEKKKKGLNLNILEMPMTPKRSGILKSGEGRKLVWHGWTPKFLMIMYEEDPDVVRWGLHLLHGDPFSYTEYCEMPIQNVVSFENGVHTREGNIDTDHTNVENDGILAHALQEELSQVAAEEASQLLHA</sequence>
<dbReference type="OrthoDB" id="415023at2759"/>
<evidence type="ECO:0000313" key="1">
    <source>
        <dbReference type="EMBL" id="KAJ0970343.1"/>
    </source>
</evidence>
<organism evidence="1 2">
    <name type="scientific">Dioscorea zingiberensis</name>
    <dbReference type="NCBI Taxonomy" id="325984"/>
    <lineage>
        <taxon>Eukaryota</taxon>
        <taxon>Viridiplantae</taxon>
        <taxon>Streptophyta</taxon>
        <taxon>Embryophyta</taxon>
        <taxon>Tracheophyta</taxon>
        <taxon>Spermatophyta</taxon>
        <taxon>Magnoliopsida</taxon>
        <taxon>Liliopsida</taxon>
        <taxon>Dioscoreales</taxon>
        <taxon>Dioscoreaceae</taxon>
        <taxon>Dioscorea</taxon>
    </lineage>
</organism>
<dbReference type="AlphaFoldDB" id="A0A9D5CCL0"/>
<dbReference type="EMBL" id="JAGGNH010000006">
    <property type="protein sequence ID" value="KAJ0970343.1"/>
    <property type="molecule type" value="Genomic_DNA"/>
</dbReference>
<reference evidence="1" key="1">
    <citation type="submission" date="2021-03" db="EMBL/GenBank/DDBJ databases">
        <authorList>
            <person name="Li Z."/>
            <person name="Yang C."/>
        </authorList>
    </citation>
    <scope>NUCLEOTIDE SEQUENCE</scope>
    <source>
        <strain evidence="1">Dzin_1.0</strain>
        <tissue evidence="1">Leaf</tissue>
    </source>
</reference>
<protein>
    <submittedName>
        <fullName evidence="1">Uncharacterized protein</fullName>
    </submittedName>
</protein>
<proteinExistence type="predicted"/>
<comment type="caution">
    <text evidence="1">The sequence shown here is derived from an EMBL/GenBank/DDBJ whole genome shotgun (WGS) entry which is preliminary data.</text>
</comment>
<evidence type="ECO:0000313" key="2">
    <source>
        <dbReference type="Proteomes" id="UP001085076"/>
    </source>
</evidence>
<accession>A0A9D5CCL0</accession>
<gene>
    <name evidence="1" type="ORF">J5N97_023220</name>
</gene>